<name>A0AB34KXZ5_9PEZI</name>
<dbReference type="PANTHER" id="PTHR14513">
    <property type="entry name" value="PROTECTION OF TELOMERES 1"/>
    <property type="match status" value="1"/>
</dbReference>
<evidence type="ECO:0000313" key="12">
    <source>
        <dbReference type="Proteomes" id="UP000803884"/>
    </source>
</evidence>
<keyword evidence="6" id="KW-0779">Telomere</keyword>
<dbReference type="InterPro" id="IPR012340">
    <property type="entry name" value="NA-bd_OB-fold"/>
</dbReference>
<evidence type="ECO:0000259" key="10">
    <source>
        <dbReference type="SMART" id="SM00976"/>
    </source>
</evidence>
<reference evidence="11 12" key="1">
    <citation type="journal article" date="2020" name="Microbiol. Resour. Announc.">
        <title>Draft Genome Sequence of a Cladosporium Species Isolated from the Mesophotic Ascidian Didemnum maculosum.</title>
        <authorList>
            <person name="Gioti A."/>
            <person name="Siaperas R."/>
            <person name="Nikolaivits E."/>
            <person name="Le Goff G."/>
            <person name="Ouazzani J."/>
            <person name="Kotoulas G."/>
            <person name="Topakas E."/>
        </authorList>
    </citation>
    <scope>NUCLEOTIDE SEQUENCE [LARGE SCALE GENOMIC DNA]</scope>
    <source>
        <strain evidence="11 12">TM138-S3</strain>
    </source>
</reference>
<gene>
    <name evidence="11" type="ORF">WHR41_01259</name>
</gene>
<comment type="subcellular location">
    <subcellularLocation>
        <location evidence="2">Chromosome</location>
        <location evidence="2">Telomere</location>
    </subcellularLocation>
    <subcellularLocation>
        <location evidence="1">Nucleus</location>
    </subcellularLocation>
</comment>
<evidence type="ECO:0000256" key="9">
    <source>
        <dbReference type="SAM" id="MobiDB-lite"/>
    </source>
</evidence>
<dbReference type="GO" id="GO:0010521">
    <property type="term" value="F:telomerase inhibitor activity"/>
    <property type="evidence" value="ECO:0007669"/>
    <property type="project" value="TreeGrafter"/>
</dbReference>
<feature type="region of interest" description="Disordered" evidence="9">
    <location>
        <begin position="169"/>
        <end position="201"/>
    </location>
</feature>
<dbReference type="PANTHER" id="PTHR14513:SF0">
    <property type="entry name" value="PROTECTION OF TELOMERES PROTEIN 1"/>
    <property type="match status" value="1"/>
</dbReference>
<dbReference type="Pfam" id="PF02765">
    <property type="entry name" value="POT1"/>
    <property type="match status" value="1"/>
</dbReference>
<dbReference type="CDD" id="cd04497">
    <property type="entry name" value="hPOT1_OB1_like"/>
    <property type="match status" value="1"/>
</dbReference>
<dbReference type="Pfam" id="PF16686">
    <property type="entry name" value="POT1PC"/>
    <property type="match status" value="1"/>
</dbReference>
<feature type="compositionally biased region" description="Basic residues" evidence="9">
    <location>
        <begin position="397"/>
        <end position="406"/>
    </location>
</feature>
<protein>
    <recommendedName>
        <fullName evidence="4">Protection of telomeres protein 1</fullName>
    </recommendedName>
</protein>
<dbReference type="RefSeq" id="XP_069232973.1">
    <property type="nucleotide sequence ID" value="XM_069369865.1"/>
</dbReference>
<accession>A0AB34KXZ5</accession>
<keyword evidence="12" id="KW-1185">Reference proteome</keyword>
<dbReference type="InterPro" id="IPR028389">
    <property type="entry name" value="POT1"/>
</dbReference>
<dbReference type="GO" id="GO:0032210">
    <property type="term" value="P:regulation of telomere maintenance via telomerase"/>
    <property type="evidence" value="ECO:0007669"/>
    <property type="project" value="TreeGrafter"/>
</dbReference>
<sequence>MAGNVPPPGFTDLAAVRTSRVGIRVNVIGNVTDILPPARSTGDYMVTFKLQDPKLRNAVNGDHGLRVRAFSKRLEDLPQVKGQGDVVFIRSAKLSEFRGEIMLVLTPSSSFLVFSGATIPDPAFKLDYVSGNSKLPCQGTEGLRGSLSPVEQDYIITLKRVLNTQSQPSALTNQAQSSVPNVQPQPNADPRSTAASATRGIRPDVTQNMASTAGRDDKFKLIKNLRHRVFSNICVEVVKKFENRLAQCELYVTDYTENDQMFYYAAPEENQDQAREGDQYGYQGPPKREWPGPYGFHVFKITLVDPHAGFARNHVEQGDLVYLDNVKVKLMPNSTRLEGDMWPDPRNPTKVQIRKVSKTFRGAADVLLRKDAYWAQRRVIKEREEQAVAESEAKLTKNQKKKLKAARKQEEARRKAEHEGAVAEKKLQANPHIRCSYIDQPPTTISHILDTANARHMITAPDGTSCVLPFNCAKHHVVARVVDFFPPKLEDFAFQLSGADIDDDKSAYSEDMTWDPSTPHWEWNFVLQVEEASNTPRSNGATQSPPARIWLNVGHMEAQHLLGNGVDDPSDLRENPALLNQLREKLSILWGDLEELKREDGGHMAKKRKLDQTVDSREVTAPSNRPFNCCLQEYGVLRDGGSADEVEDWDRQYMMFGVVIS</sequence>
<dbReference type="EMBL" id="JAAQHG020000003">
    <property type="protein sequence ID" value="KAL1589868.1"/>
    <property type="molecule type" value="Genomic_DNA"/>
</dbReference>
<keyword evidence="7" id="KW-0238">DNA-binding</keyword>
<dbReference type="FunFam" id="2.40.50.140:FF:000303">
    <property type="entry name" value="Protection of telomeres protein 1"/>
    <property type="match status" value="1"/>
</dbReference>
<evidence type="ECO:0000313" key="11">
    <source>
        <dbReference type="EMBL" id="KAL1589868.1"/>
    </source>
</evidence>
<feature type="compositionally biased region" description="Polar residues" evidence="9">
    <location>
        <begin position="169"/>
        <end position="186"/>
    </location>
</feature>
<dbReference type="GO" id="GO:0016233">
    <property type="term" value="P:telomere capping"/>
    <property type="evidence" value="ECO:0007669"/>
    <property type="project" value="TreeGrafter"/>
</dbReference>
<keyword evidence="5" id="KW-0158">Chromosome</keyword>
<dbReference type="Proteomes" id="UP000803884">
    <property type="component" value="Unassembled WGS sequence"/>
</dbReference>
<dbReference type="Gene3D" id="2.40.50.140">
    <property type="entry name" value="Nucleic acid-binding proteins"/>
    <property type="match status" value="2"/>
</dbReference>
<dbReference type="GO" id="GO:0098505">
    <property type="term" value="F:G-rich strand telomeric DNA binding"/>
    <property type="evidence" value="ECO:0007669"/>
    <property type="project" value="TreeGrafter"/>
</dbReference>
<dbReference type="SMART" id="SM00976">
    <property type="entry name" value="Telo_bind"/>
    <property type="match status" value="1"/>
</dbReference>
<dbReference type="AlphaFoldDB" id="A0AB34KXZ5"/>
<proteinExistence type="inferred from homology"/>
<dbReference type="GeneID" id="96002703"/>
<comment type="caution">
    <text evidence="11">The sequence shown here is derived from an EMBL/GenBank/DDBJ whole genome shotgun (WGS) entry which is preliminary data.</text>
</comment>
<evidence type="ECO:0000256" key="3">
    <source>
        <dbReference type="ARBA" id="ARBA00008442"/>
    </source>
</evidence>
<dbReference type="SUPFAM" id="SSF50249">
    <property type="entry name" value="Nucleic acid-binding proteins"/>
    <property type="match status" value="2"/>
</dbReference>
<evidence type="ECO:0000256" key="8">
    <source>
        <dbReference type="ARBA" id="ARBA00023242"/>
    </source>
</evidence>
<evidence type="ECO:0000256" key="2">
    <source>
        <dbReference type="ARBA" id="ARBA00004574"/>
    </source>
</evidence>
<dbReference type="InterPro" id="IPR011564">
    <property type="entry name" value="Telomer_end-bd_POT1/Cdc13"/>
</dbReference>
<evidence type="ECO:0000256" key="1">
    <source>
        <dbReference type="ARBA" id="ARBA00004123"/>
    </source>
</evidence>
<feature type="compositionally biased region" description="Basic and acidic residues" evidence="9">
    <location>
        <begin position="407"/>
        <end position="425"/>
    </location>
</feature>
<evidence type="ECO:0000256" key="5">
    <source>
        <dbReference type="ARBA" id="ARBA00022454"/>
    </source>
</evidence>
<evidence type="ECO:0000256" key="7">
    <source>
        <dbReference type="ARBA" id="ARBA00023125"/>
    </source>
</evidence>
<comment type="similarity">
    <text evidence="3">Belongs to the telombin family.</text>
</comment>
<evidence type="ECO:0000256" key="4">
    <source>
        <dbReference type="ARBA" id="ARBA00015253"/>
    </source>
</evidence>
<organism evidence="11 12">
    <name type="scientific">Cladosporium halotolerans</name>
    <dbReference type="NCBI Taxonomy" id="1052096"/>
    <lineage>
        <taxon>Eukaryota</taxon>
        <taxon>Fungi</taxon>
        <taxon>Dikarya</taxon>
        <taxon>Ascomycota</taxon>
        <taxon>Pezizomycotina</taxon>
        <taxon>Dothideomycetes</taxon>
        <taxon>Dothideomycetidae</taxon>
        <taxon>Cladosporiales</taxon>
        <taxon>Cladosporiaceae</taxon>
        <taxon>Cladosporium</taxon>
    </lineage>
</organism>
<dbReference type="InterPro" id="IPR032042">
    <property type="entry name" value="POT1PC"/>
</dbReference>
<keyword evidence="8" id="KW-0539">Nucleus</keyword>
<feature type="domain" description="Telomeric single stranded DNA binding POT1/Cdc13" evidence="10">
    <location>
        <begin position="10"/>
        <end position="148"/>
    </location>
</feature>
<feature type="region of interest" description="Disordered" evidence="9">
    <location>
        <begin position="390"/>
        <end position="425"/>
    </location>
</feature>
<evidence type="ECO:0000256" key="6">
    <source>
        <dbReference type="ARBA" id="ARBA00022895"/>
    </source>
</evidence>
<dbReference type="GO" id="GO:0000783">
    <property type="term" value="C:nuclear telomere cap complex"/>
    <property type="evidence" value="ECO:0007669"/>
    <property type="project" value="TreeGrafter"/>
</dbReference>